<sequence length="458" mass="47787">MNLARGAAVGALGAAVLVLGFVLLGGGGGHQYKVFFKTAGQLVKGDEVQVGGRGVGSVQAISLTKDNQAQVDIIVDDEFAPLHQGTNAVVRLTSLSGVANRYIQMTLGPNSNPAIPDNGTIAQDHTTSVVDLDQIFDTLDAPTRKGLQGFFQGSGAWFKGKEKQANLSAYYFNPALSTSADVFSQISDDQKTLGQAVTATAGAMGAIASRRDDLSSAVQNANQFAGSIAAENASFSQALAKLPATLQRANTTFVNLRSSLDDIQQLVDVSKPNTVGLPAFFTALRPAAAEAVPVFNTFAGMIYKSGANNDLTDTFHNAPTMQNLASGDANKAFPESIKSLQSGQSVLEFARPYTVDLVGWIREFGQATAFYDANGHYARVSPAFNAYTYNSGTNNLSVLDADQRLSIYGDAAFLGKGTGKQNMRRCPGAAAAAPSGMTWPFLSGGATGCDAAAVLPGS</sequence>
<dbReference type="EMBL" id="CAFBLU010000006">
    <property type="protein sequence ID" value="CAB4867596.1"/>
    <property type="molecule type" value="Genomic_DNA"/>
</dbReference>
<accession>A0A6J7DAT9</accession>
<proteinExistence type="predicted"/>
<evidence type="ECO:0000259" key="1">
    <source>
        <dbReference type="Pfam" id="PF02470"/>
    </source>
</evidence>
<reference evidence="2" key="1">
    <citation type="submission" date="2020-05" db="EMBL/GenBank/DDBJ databases">
        <authorList>
            <person name="Chiriac C."/>
            <person name="Salcher M."/>
            <person name="Ghai R."/>
            <person name="Kavagutti S V."/>
        </authorList>
    </citation>
    <scope>NUCLEOTIDE SEQUENCE</scope>
</reference>
<evidence type="ECO:0000313" key="2">
    <source>
        <dbReference type="EMBL" id="CAB4867596.1"/>
    </source>
</evidence>
<feature type="domain" description="Mce/MlaD" evidence="1">
    <location>
        <begin position="29"/>
        <end position="106"/>
    </location>
</feature>
<dbReference type="PANTHER" id="PTHR33371:SF4">
    <property type="entry name" value="INTERMEMBRANE PHOSPHOLIPID TRANSPORT SYSTEM BINDING PROTEIN MLAD"/>
    <property type="match status" value="1"/>
</dbReference>
<dbReference type="InterPro" id="IPR003399">
    <property type="entry name" value="Mce/MlaD"/>
</dbReference>
<dbReference type="Pfam" id="PF02470">
    <property type="entry name" value="MlaD"/>
    <property type="match status" value="1"/>
</dbReference>
<dbReference type="PANTHER" id="PTHR33371">
    <property type="entry name" value="INTERMEMBRANE PHOSPHOLIPID TRANSPORT SYSTEM BINDING PROTEIN MLAD-RELATED"/>
    <property type="match status" value="1"/>
</dbReference>
<name>A0A6J7DAT9_9ZZZZ</name>
<dbReference type="InterPro" id="IPR052336">
    <property type="entry name" value="MlaD_Phospholipid_Transporter"/>
</dbReference>
<dbReference type="AlphaFoldDB" id="A0A6J7DAT9"/>
<organism evidence="2">
    <name type="scientific">freshwater metagenome</name>
    <dbReference type="NCBI Taxonomy" id="449393"/>
    <lineage>
        <taxon>unclassified sequences</taxon>
        <taxon>metagenomes</taxon>
        <taxon>ecological metagenomes</taxon>
    </lineage>
</organism>
<protein>
    <submittedName>
        <fullName evidence="2">Unannotated protein</fullName>
    </submittedName>
</protein>
<gene>
    <name evidence="2" type="ORF">UFOPK3444_00541</name>
</gene>